<gene>
    <name evidence="8" type="primary">purQ</name>
    <name evidence="8" type="ORF">H5P30_11770</name>
</gene>
<dbReference type="NCBIfam" id="TIGR01737">
    <property type="entry name" value="FGAM_synth_I"/>
    <property type="match status" value="1"/>
</dbReference>
<keyword evidence="1" id="KW-0963">Cytoplasm</keyword>
<evidence type="ECO:0000256" key="4">
    <source>
        <dbReference type="ARBA" id="ARBA00022755"/>
    </source>
</evidence>
<reference evidence="8 9" key="1">
    <citation type="submission" date="2020-07" db="EMBL/GenBank/DDBJ databases">
        <authorList>
            <person name="Feng X."/>
        </authorList>
    </citation>
    <scope>NUCLEOTIDE SEQUENCE [LARGE SCALE GENOMIC DNA]</scope>
    <source>
        <strain evidence="8 9">JCM14086</strain>
    </source>
</reference>
<proteinExistence type="predicted"/>
<dbReference type="GO" id="GO:0004642">
    <property type="term" value="F:phosphoribosylformylglycinamidine synthase activity"/>
    <property type="evidence" value="ECO:0007669"/>
    <property type="project" value="UniProtKB-EC"/>
</dbReference>
<accession>A0A7X1AYR6</accession>
<keyword evidence="3" id="KW-0547">Nucleotide-binding</keyword>
<dbReference type="RefSeq" id="WP_185693140.1">
    <property type="nucleotide sequence ID" value="NZ_JACHVA010000092.1"/>
</dbReference>
<dbReference type="GO" id="GO:0005524">
    <property type="term" value="F:ATP binding"/>
    <property type="evidence" value="ECO:0007669"/>
    <property type="project" value="UniProtKB-KW"/>
</dbReference>
<evidence type="ECO:0000313" key="8">
    <source>
        <dbReference type="EMBL" id="MBC2602456.1"/>
    </source>
</evidence>
<dbReference type="AlphaFoldDB" id="A0A7X1AYR6"/>
<evidence type="ECO:0000256" key="6">
    <source>
        <dbReference type="ARBA" id="ARBA00022840"/>
    </source>
</evidence>
<dbReference type="SUPFAM" id="SSF52317">
    <property type="entry name" value="Class I glutamine amidotransferase-like"/>
    <property type="match status" value="1"/>
</dbReference>
<organism evidence="8 9">
    <name type="scientific">Puniceicoccus vermicola</name>
    <dbReference type="NCBI Taxonomy" id="388746"/>
    <lineage>
        <taxon>Bacteria</taxon>
        <taxon>Pseudomonadati</taxon>
        <taxon>Verrucomicrobiota</taxon>
        <taxon>Opitutia</taxon>
        <taxon>Puniceicoccales</taxon>
        <taxon>Puniceicoccaceae</taxon>
        <taxon>Puniceicoccus</taxon>
    </lineage>
</organism>
<dbReference type="PROSITE" id="PS51273">
    <property type="entry name" value="GATASE_TYPE_1"/>
    <property type="match status" value="1"/>
</dbReference>
<keyword evidence="6" id="KW-0067">ATP-binding</keyword>
<dbReference type="EC" id="6.3.5.3" evidence="8"/>
<dbReference type="EMBL" id="JACHVA010000092">
    <property type="protein sequence ID" value="MBC2602456.1"/>
    <property type="molecule type" value="Genomic_DNA"/>
</dbReference>
<protein>
    <submittedName>
        <fullName evidence="8">Phosphoribosylformylglycinamidine synthase I</fullName>
        <ecNumber evidence="8">6.3.5.3</ecNumber>
    </submittedName>
</protein>
<dbReference type="SMART" id="SM01211">
    <property type="entry name" value="GATase_5"/>
    <property type="match status" value="1"/>
</dbReference>
<keyword evidence="5" id="KW-0378">Hydrolase</keyword>
<dbReference type="Gene3D" id="3.40.50.880">
    <property type="match status" value="1"/>
</dbReference>
<evidence type="ECO:0000256" key="1">
    <source>
        <dbReference type="ARBA" id="ARBA00022490"/>
    </source>
</evidence>
<dbReference type="PANTHER" id="PTHR47552:SF1">
    <property type="entry name" value="PHOSPHORIBOSYLFORMYLGLYCINAMIDINE SYNTHASE SUBUNIT PURQ"/>
    <property type="match status" value="1"/>
</dbReference>
<evidence type="ECO:0000256" key="2">
    <source>
        <dbReference type="ARBA" id="ARBA00022598"/>
    </source>
</evidence>
<sequence length="429" mass="47224">MSQDKKRVAIVQFPGSNCEAESAAAIRRNGMQPEEFLWNRDPSELADFDGFFIVGGFSYEDRSRAGVLASLDPVLETVAAQADLGKPVLGICNGAQVLVESGLVPGLKGRRPGMALAPNRRQVGDHLLGSGFFNDWCYLRSALAPERTAFTRHLKKGDRIHIPFAHAEGRFLAPPELLEELLANGQGAFQYCSSDGTVDSHFPINPNGSAASLAAVTNPAGNIMAMMPHPERTPGGDAIFSSMREAMETRATTEAAELTFQIGKEEIDNCQTSDGNEILPISLIITDTTAKSVEQGLKRMGFSVTVERRILWEIEGDNLPDNWQKEIAETGELFNSNKEFVNNSPVGDPSTTAVLRVTPRDDLRGRRILETLHHRFHLSYPQKLGYSVAWILKFESMEARQKLLPQIVSTHIFHNPVADKVCERSELPS</sequence>
<evidence type="ECO:0000256" key="7">
    <source>
        <dbReference type="ARBA" id="ARBA00022962"/>
    </source>
</evidence>
<comment type="caution">
    <text evidence="8">The sequence shown here is derived from an EMBL/GenBank/DDBJ whole genome shotgun (WGS) entry which is preliminary data.</text>
</comment>
<evidence type="ECO:0000256" key="3">
    <source>
        <dbReference type="ARBA" id="ARBA00022741"/>
    </source>
</evidence>
<dbReference type="GO" id="GO:0006189">
    <property type="term" value="P:'de novo' IMP biosynthetic process"/>
    <property type="evidence" value="ECO:0007669"/>
    <property type="project" value="InterPro"/>
</dbReference>
<keyword evidence="4" id="KW-0658">Purine biosynthesis</keyword>
<keyword evidence="9" id="KW-1185">Reference proteome</keyword>
<dbReference type="Proteomes" id="UP000525652">
    <property type="component" value="Unassembled WGS sequence"/>
</dbReference>
<dbReference type="PANTHER" id="PTHR47552">
    <property type="entry name" value="PHOSPHORIBOSYLFORMYLGLYCINAMIDINE SYNTHASE SUBUNIT PURQ"/>
    <property type="match status" value="1"/>
</dbReference>
<dbReference type="GO" id="GO:0016787">
    <property type="term" value="F:hydrolase activity"/>
    <property type="evidence" value="ECO:0007669"/>
    <property type="project" value="UniProtKB-KW"/>
</dbReference>
<dbReference type="InterPro" id="IPR010075">
    <property type="entry name" value="PRibForGlyAmidine_synth_PurQ"/>
</dbReference>
<keyword evidence="2 8" id="KW-0436">Ligase</keyword>
<evidence type="ECO:0000256" key="5">
    <source>
        <dbReference type="ARBA" id="ARBA00022801"/>
    </source>
</evidence>
<name>A0A7X1AYR6_9BACT</name>
<evidence type="ECO:0000313" key="9">
    <source>
        <dbReference type="Proteomes" id="UP000525652"/>
    </source>
</evidence>
<dbReference type="Pfam" id="PF13507">
    <property type="entry name" value="GATase_5"/>
    <property type="match status" value="1"/>
</dbReference>
<dbReference type="InterPro" id="IPR029062">
    <property type="entry name" value="Class_I_gatase-like"/>
</dbReference>
<keyword evidence="7" id="KW-0315">Glutamine amidotransferase</keyword>